<accession>A0A381VK05</accession>
<organism evidence="1">
    <name type="scientific">marine metagenome</name>
    <dbReference type="NCBI Taxonomy" id="408172"/>
    <lineage>
        <taxon>unclassified sequences</taxon>
        <taxon>metagenomes</taxon>
        <taxon>ecological metagenomes</taxon>
    </lineage>
</organism>
<sequence>MDWALLVLHIDQFIRNKIKYEQDREEVLQLVRNELTFQMEEKGLQYPT</sequence>
<protein>
    <submittedName>
        <fullName evidence="1">Uncharacterized protein</fullName>
    </submittedName>
</protein>
<dbReference type="AlphaFoldDB" id="A0A381VK05"/>
<proteinExistence type="predicted"/>
<gene>
    <name evidence="1" type="ORF">METZ01_LOCUS92657</name>
</gene>
<reference evidence="1" key="1">
    <citation type="submission" date="2018-05" db="EMBL/GenBank/DDBJ databases">
        <authorList>
            <person name="Lanie J.A."/>
            <person name="Ng W.-L."/>
            <person name="Kazmierczak K.M."/>
            <person name="Andrzejewski T.M."/>
            <person name="Davidsen T.M."/>
            <person name="Wayne K.J."/>
            <person name="Tettelin H."/>
            <person name="Glass J.I."/>
            <person name="Rusch D."/>
            <person name="Podicherti R."/>
            <person name="Tsui H.-C.T."/>
            <person name="Winkler M.E."/>
        </authorList>
    </citation>
    <scope>NUCLEOTIDE SEQUENCE</scope>
</reference>
<evidence type="ECO:0000313" key="1">
    <source>
        <dbReference type="EMBL" id="SVA39803.1"/>
    </source>
</evidence>
<dbReference type="EMBL" id="UINC01008858">
    <property type="protein sequence ID" value="SVA39803.1"/>
    <property type="molecule type" value="Genomic_DNA"/>
</dbReference>
<name>A0A381VK05_9ZZZZ</name>